<gene>
    <name evidence="3" type="ORF">FIBSPDRAFT_1046136</name>
    <name evidence="2" type="ORF">FIBSPDRAFT_1053705</name>
</gene>
<protein>
    <submittedName>
        <fullName evidence="3">Uncharacterized protein</fullName>
    </submittedName>
</protein>
<evidence type="ECO:0000313" key="3">
    <source>
        <dbReference type="EMBL" id="KZP18645.1"/>
    </source>
</evidence>
<feature type="region of interest" description="Disordered" evidence="1">
    <location>
        <begin position="56"/>
        <end position="75"/>
    </location>
</feature>
<dbReference type="AlphaFoldDB" id="A0A166HAF2"/>
<sequence length="126" mass="13491">MARSRTRRHPHIHTTASLTHTAHLESFGAARVIDRNAPLANALTSEKFSFVVDGVDSHHGPQPGGAPGPTPVPLRRRRGTLYCQGVQILRAFSGARSIPPMQTGLGCGGALKYPISVIDDITIHVL</sequence>
<reference evidence="3 4" key="1">
    <citation type="journal article" date="2016" name="Mol. Biol. Evol.">
        <title>Comparative Genomics of Early-Diverging Mushroom-Forming Fungi Provides Insights into the Origins of Lignocellulose Decay Capabilities.</title>
        <authorList>
            <person name="Nagy L.G."/>
            <person name="Riley R."/>
            <person name="Tritt A."/>
            <person name="Adam C."/>
            <person name="Daum C."/>
            <person name="Floudas D."/>
            <person name="Sun H."/>
            <person name="Yadav J.S."/>
            <person name="Pangilinan J."/>
            <person name="Larsson K.H."/>
            <person name="Matsuura K."/>
            <person name="Barry K."/>
            <person name="Labutti K."/>
            <person name="Kuo R."/>
            <person name="Ohm R.A."/>
            <person name="Bhattacharya S.S."/>
            <person name="Shirouzu T."/>
            <person name="Yoshinaga Y."/>
            <person name="Martin F.M."/>
            <person name="Grigoriev I.V."/>
            <person name="Hibbett D.S."/>
        </authorList>
    </citation>
    <scope>NUCLEOTIDE SEQUENCE [LARGE SCALE GENOMIC DNA]</scope>
    <source>
        <strain evidence="3 4">CBS 109695</strain>
    </source>
</reference>
<dbReference type="EMBL" id="KV417802">
    <property type="protein sequence ID" value="KZP06151.1"/>
    <property type="molecule type" value="Genomic_DNA"/>
</dbReference>
<evidence type="ECO:0000256" key="1">
    <source>
        <dbReference type="SAM" id="MobiDB-lite"/>
    </source>
</evidence>
<accession>A0A166HAF2</accession>
<organism evidence="3 4">
    <name type="scientific">Athelia psychrophila</name>
    <dbReference type="NCBI Taxonomy" id="1759441"/>
    <lineage>
        <taxon>Eukaryota</taxon>
        <taxon>Fungi</taxon>
        <taxon>Dikarya</taxon>
        <taxon>Basidiomycota</taxon>
        <taxon>Agaricomycotina</taxon>
        <taxon>Agaricomycetes</taxon>
        <taxon>Agaricomycetidae</taxon>
        <taxon>Atheliales</taxon>
        <taxon>Atheliaceae</taxon>
        <taxon>Athelia</taxon>
    </lineage>
</organism>
<name>A0A166HAF2_9AGAM</name>
<evidence type="ECO:0000313" key="2">
    <source>
        <dbReference type="EMBL" id="KZP06151.1"/>
    </source>
</evidence>
<dbReference type="EMBL" id="KV417571">
    <property type="protein sequence ID" value="KZP18645.1"/>
    <property type="molecule type" value="Genomic_DNA"/>
</dbReference>
<proteinExistence type="predicted"/>
<evidence type="ECO:0000313" key="4">
    <source>
        <dbReference type="Proteomes" id="UP000076532"/>
    </source>
</evidence>
<keyword evidence="4" id="KW-1185">Reference proteome</keyword>
<dbReference type="Proteomes" id="UP000076532">
    <property type="component" value="Unassembled WGS sequence"/>
</dbReference>